<sequence>MSLIKKEMESLKDDLQKGMKKAEFVMKDTVEDIKDDAQGIKAGMEIKKDEMVEEYEKKKFSKELENQMKKEQQFK</sequence>
<name>A0ABT7EAM1_9FIRM</name>
<dbReference type="Proteomes" id="UP001301012">
    <property type="component" value="Unassembled WGS sequence"/>
</dbReference>
<accession>A0ABT7EAM1</accession>
<evidence type="ECO:0000313" key="1">
    <source>
        <dbReference type="EMBL" id="MDK2563982.1"/>
    </source>
</evidence>
<reference evidence="1 2" key="1">
    <citation type="submission" date="2023-05" db="EMBL/GenBank/DDBJ databases">
        <title>Rombocin, a short stable natural nisin variant, displays selective antimicrobial activity against Listeria monocytogenes and employs dual mode of action to kill target bacterial strains.</title>
        <authorList>
            <person name="Wambui J."/>
            <person name="Stephan R."/>
            <person name="Kuipers O.P."/>
        </authorList>
    </citation>
    <scope>NUCLEOTIDE SEQUENCE [LARGE SCALE GENOMIC DNA]</scope>
    <source>
        <strain evidence="1 2">RC002</strain>
    </source>
</reference>
<proteinExistence type="predicted"/>
<keyword evidence="2" id="KW-1185">Reference proteome</keyword>
<organism evidence="1 2">
    <name type="scientific">Romboutsia sedimentorum</name>
    <dbReference type="NCBI Taxonomy" id="1368474"/>
    <lineage>
        <taxon>Bacteria</taxon>
        <taxon>Bacillati</taxon>
        <taxon>Bacillota</taxon>
        <taxon>Clostridia</taxon>
        <taxon>Peptostreptococcales</taxon>
        <taxon>Peptostreptococcaceae</taxon>
        <taxon>Romboutsia</taxon>
    </lineage>
</organism>
<protein>
    <submittedName>
        <fullName evidence="1">Uncharacterized protein</fullName>
    </submittedName>
</protein>
<evidence type="ECO:0000313" key="2">
    <source>
        <dbReference type="Proteomes" id="UP001301012"/>
    </source>
</evidence>
<dbReference type="RefSeq" id="WP_284132912.1">
    <property type="nucleotide sequence ID" value="NZ_JASKYM010000004.1"/>
</dbReference>
<dbReference type="EMBL" id="JASKYM010000004">
    <property type="protein sequence ID" value="MDK2563982.1"/>
    <property type="molecule type" value="Genomic_DNA"/>
</dbReference>
<comment type="caution">
    <text evidence="1">The sequence shown here is derived from an EMBL/GenBank/DDBJ whole genome shotgun (WGS) entry which is preliminary data.</text>
</comment>
<gene>
    <name evidence="1" type="ORF">QOZ84_10500</name>
</gene>